<organism evidence="2 3">
    <name type="scientific">Tegillarca granosa</name>
    <name type="common">Malaysian cockle</name>
    <name type="synonym">Anadara granosa</name>
    <dbReference type="NCBI Taxonomy" id="220873"/>
    <lineage>
        <taxon>Eukaryota</taxon>
        <taxon>Metazoa</taxon>
        <taxon>Spiralia</taxon>
        <taxon>Lophotrochozoa</taxon>
        <taxon>Mollusca</taxon>
        <taxon>Bivalvia</taxon>
        <taxon>Autobranchia</taxon>
        <taxon>Pteriomorphia</taxon>
        <taxon>Arcoida</taxon>
        <taxon>Arcoidea</taxon>
        <taxon>Arcidae</taxon>
        <taxon>Tegillarca</taxon>
    </lineage>
</organism>
<dbReference type="SUPFAM" id="SSF52540">
    <property type="entry name" value="P-loop containing nucleoside triphosphate hydrolases"/>
    <property type="match status" value="1"/>
</dbReference>
<dbReference type="PANTHER" id="PTHR19229:SF250">
    <property type="entry name" value="ABC TRANSPORTER DOMAIN-CONTAINING PROTEIN-RELATED"/>
    <property type="match status" value="1"/>
</dbReference>
<name>A0ABQ9F180_TEGGR</name>
<dbReference type="PANTHER" id="PTHR19229">
    <property type="entry name" value="ATP-BINDING CASSETTE TRANSPORTER SUBFAMILY A ABCA"/>
    <property type="match status" value="1"/>
</dbReference>
<proteinExistence type="predicted"/>
<sequence length="221" mass="25038">MGYCPQFDALIDQMTGRETLTMYARLRGVTEHQIKHVVNELLDVMTLRKYADKQCGQYSMEECDALCTKIVIMVNGKFVCLGSPQHLKNKFGHGYTLVVRLGSEAPGVPIQMDPLKEYVMTTFPNSRIFDDHQGYLHFQIPDADVPLARVFGAMEKAKKLFKIEDYSVHQTTLEQIFLSFTRHQIVASTTKVKTINNKSNLVALSLKNNLIFLAMLSVAKC</sequence>
<dbReference type="Gene3D" id="3.40.50.300">
    <property type="entry name" value="P-loop containing nucleotide triphosphate hydrolases"/>
    <property type="match status" value="1"/>
</dbReference>
<dbReference type="Pfam" id="PF23321">
    <property type="entry name" value="R1_ABCA1"/>
    <property type="match status" value="1"/>
</dbReference>
<reference evidence="2 3" key="1">
    <citation type="submission" date="2022-12" db="EMBL/GenBank/DDBJ databases">
        <title>Chromosome-level genome of Tegillarca granosa.</title>
        <authorList>
            <person name="Kim J."/>
        </authorList>
    </citation>
    <scope>NUCLEOTIDE SEQUENCE [LARGE SCALE GENOMIC DNA]</scope>
    <source>
        <strain evidence="2">Teg-2019</strain>
        <tissue evidence="2">Adductor muscle</tissue>
    </source>
</reference>
<accession>A0ABQ9F180</accession>
<evidence type="ECO:0000313" key="2">
    <source>
        <dbReference type="EMBL" id="KAJ8311153.1"/>
    </source>
</evidence>
<protein>
    <recommendedName>
        <fullName evidence="1">ABCA1-4-like C-terminal R2 regulatory domain-containing protein</fullName>
    </recommendedName>
</protein>
<dbReference type="EMBL" id="JARBDR010000556">
    <property type="protein sequence ID" value="KAJ8311153.1"/>
    <property type="molecule type" value="Genomic_DNA"/>
</dbReference>
<keyword evidence="3" id="KW-1185">Reference proteome</keyword>
<dbReference type="Proteomes" id="UP001217089">
    <property type="component" value="Unassembled WGS sequence"/>
</dbReference>
<evidence type="ECO:0000259" key="1">
    <source>
        <dbReference type="Pfam" id="PF23321"/>
    </source>
</evidence>
<gene>
    <name evidence="2" type="ORF">KUTeg_011292</name>
</gene>
<comment type="caution">
    <text evidence="2">The sequence shown here is derived from an EMBL/GenBank/DDBJ whole genome shotgun (WGS) entry which is preliminary data.</text>
</comment>
<feature type="domain" description="ABCA1-4-like C-terminal R2 regulatory" evidence="1">
    <location>
        <begin position="92"/>
        <end position="170"/>
    </location>
</feature>
<dbReference type="InterPro" id="IPR026082">
    <property type="entry name" value="ABCA"/>
</dbReference>
<evidence type="ECO:0000313" key="3">
    <source>
        <dbReference type="Proteomes" id="UP001217089"/>
    </source>
</evidence>
<dbReference type="InterPro" id="IPR027417">
    <property type="entry name" value="P-loop_NTPase"/>
</dbReference>
<dbReference type="InterPro" id="IPR056264">
    <property type="entry name" value="R2_ABCA1-4-like"/>
</dbReference>